<evidence type="ECO:0000256" key="1">
    <source>
        <dbReference type="SAM" id="MobiDB-lite"/>
    </source>
</evidence>
<feature type="region of interest" description="Disordered" evidence="1">
    <location>
        <begin position="44"/>
        <end position="72"/>
    </location>
</feature>
<sequence length="72" mass="7439">MSVPRNGDHDDVARARAPDVVVAAHVADDLVGHRLSAFGTAAANHHAEARLGPSGREASSLLARAPEDPDGH</sequence>
<dbReference type="EMBL" id="CAFBNF010000178">
    <property type="protein sequence ID" value="CAB4952130.1"/>
    <property type="molecule type" value="Genomic_DNA"/>
</dbReference>
<proteinExistence type="predicted"/>
<organism evidence="2">
    <name type="scientific">freshwater metagenome</name>
    <dbReference type="NCBI Taxonomy" id="449393"/>
    <lineage>
        <taxon>unclassified sequences</taxon>
        <taxon>metagenomes</taxon>
        <taxon>ecological metagenomes</taxon>
    </lineage>
</organism>
<name>A0A6J7K7T9_9ZZZZ</name>
<accession>A0A6J7K7T9</accession>
<reference evidence="2" key="1">
    <citation type="submission" date="2020-05" db="EMBL/GenBank/DDBJ databases">
        <authorList>
            <person name="Chiriac C."/>
            <person name="Salcher M."/>
            <person name="Ghai R."/>
            <person name="Kavagutti S V."/>
        </authorList>
    </citation>
    <scope>NUCLEOTIDE SEQUENCE</scope>
</reference>
<gene>
    <name evidence="2" type="ORF">UFOPK3773_01469</name>
</gene>
<protein>
    <submittedName>
        <fullName evidence="2">Unannotated protein</fullName>
    </submittedName>
</protein>
<dbReference type="AlphaFoldDB" id="A0A6J7K7T9"/>
<evidence type="ECO:0000313" key="2">
    <source>
        <dbReference type="EMBL" id="CAB4952130.1"/>
    </source>
</evidence>